<evidence type="ECO:0000313" key="2">
    <source>
        <dbReference type="EMBL" id="RAJ94649.1"/>
    </source>
</evidence>
<comment type="caution">
    <text evidence="2">The sequence shown here is derived from an EMBL/GenBank/DDBJ whole genome shotgun (WGS) entry which is preliminary data.</text>
</comment>
<dbReference type="EMBL" id="PIPK01000015">
    <property type="protein sequence ID" value="RUO19744.1"/>
    <property type="molecule type" value="Genomic_DNA"/>
</dbReference>
<evidence type="ECO:0000313" key="3">
    <source>
        <dbReference type="EMBL" id="RUO19744.1"/>
    </source>
</evidence>
<dbReference type="OrthoDB" id="5935180at2"/>
<gene>
    <name evidence="2" type="ORF">B0I24_11453</name>
    <name evidence="3" type="ORF">CWE07_12805</name>
</gene>
<dbReference type="RefSeq" id="WP_111570215.1">
    <property type="nucleotide sequence ID" value="NZ_PIPK01000015.1"/>
</dbReference>
<name>A0A327WRL8_9GAMM</name>
<dbReference type="Proteomes" id="UP000249203">
    <property type="component" value="Unassembled WGS sequence"/>
</dbReference>
<feature type="signal peptide" evidence="1">
    <location>
        <begin position="1"/>
        <end position="19"/>
    </location>
</feature>
<protein>
    <recommendedName>
        <fullName evidence="6">Metalloprotease with PDZ domain</fullName>
    </recommendedName>
</protein>
<keyword evidence="5" id="KW-1185">Reference proteome</keyword>
<dbReference type="Proteomes" id="UP000287865">
    <property type="component" value="Unassembled WGS sequence"/>
</dbReference>
<dbReference type="EMBL" id="QLMD01000014">
    <property type="protein sequence ID" value="RAJ94649.1"/>
    <property type="molecule type" value="Genomic_DNA"/>
</dbReference>
<feature type="chain" id="PRO_5016245301" description="Metalloprotease with PDZ domain" evidence="1">
    <location>
        <begin position="20"/>
        <end position="427"/>
    </location>
</feature>
<evidence type="ECO:0000313" key="5">
    <source>
        <dbReference type="Proteomes" id="UP000287865"/>
    </source>
</evidence>
<reference evidence="2 4" key="2">
    <citation type="submission" date="2018-06" db="EMBL/GenBank/DDBJ databases">
        <title>Genomic Encyclopedia of Type Strains, Phase III (KMG-III): the genomes of soil and plant-associated and newly described type strains.</title>
        <authorList>
            <person name="Whitman W."/>
        </authorList>
    </citation>
    <scope>NUCLEOTIDE SEQUENCE [LARGE SCALE GENOMIC DNA]</scope>
    <source>
        <strain evidence="2 4">CGMCC 1.15366</strain>
    </source>
</reference>
<evidence type="ECO:0008006" key="6">
    <source>
        <dbReference type="Google" id="ProtNLM"/>
    </source>
</evidence>
<evidence type="ECO:0000256" key="1">
    <source>
        <dbReference type="SAM" id="SignalP"/>
    </source>
</evidence>
<accession>A0A327WRL8</accession>
<dbReference type="AlphaFoldDB" id="A0A327WRL8"/>
<proteinExistence type="predicted"/>
<sequence>MHIVIIILFISLAHGVARADDSLLTTLSKSNDGTWRVHYESSEPISRIEFQRGPSQSTHQSPNRSRAARWQVNEAFQIYVEGEREYLKRVDNAAFTSVLAELTPTYIALDKDYAPFSPFSDGGMLIHSGRFFACPEQCTDADTHWSMAIQLPADEDVIVNGQRYQGSASWQDSDSGQKLYVGAAEPQDDGNFISVIDPGLPESLRNLMAVNLPQFMAFFAERLDQPQTKPQLFASYSTTNDGRYGHQGGVLPNQVFMHWYGFVDESLAEPILWFFAHEAAHLYQKQAFSNQPAEAWLHEGSAELFAGLAMEQLGQGQGMLGDTLNRARAECSEGMGEDTSFHQAVAINSRLHYSCGLALFAAMHHDLQSQHQSIFALWQAYSNAIDSGQLASESVFLEVAEDYLSPTAFERLTDFLSGASSPTAYMW</sequence>
<organism evidence="2 4">
    <name type="scientific">Aliidiomarina maris</name>
    <dbReference type="NCBI Taxonomy" id="531312"/>
    <lineage>
        <taxon>Bacteria</taxon>
        <taxon>Pseudomonadati</taxon>
        <taxon>Pseudomonadota</taxon>
        <taxon>Gammaproteobacteria</taxon>
        <taxon>Alteromonadales</taxon>
        <taxon>Idiomarinaceae</taxon>
        <taxon>Aliidiomarina</taxon>
    </lineage>
</organism>
<evidence type="ECO:0000313" key="4">
    <source>
        <dbReference type="Proteomes" id="UP000249203"/>
    </source>
</evidence>
<reference evidence="3 5" key="1">
    <citation type="journal article" date="2018" name="Front. Microbiol.">
        <title>Genome-Based Analysis Reveals the Taxonomy and Diversity of the Family Idiomarinaceae.</title>
        <authorList>
            <person name="Liu Y."/>
            <person name="Lai Q."/>
            <person name="Shao Z."/>
        </authorList>
    </citation>
    <scope>NUCLEOTIDE SEQUENCE [LARGE SCALE GENOMIC DNA]</scope>
    <source>
        <strain evidence="3 5">CF12-14</strain>
    </source>
</reference>
<keyword evidence="1" id="KW-0732">Signal</keyword>